<name>A0ACB8V136_9EURO</name>
<organism evidence="1">
    <name type="scientific">Ophidiomyces ophidiicola</name>
    <dbReference type="NCBI Taxonomy" id="1387563"/>
    <lineage>
        <taxon>Eukaryota</taxon>
        <taxon>Fungi</taxon>
        <taxon>Dikarya</taxon>
        <taxon>Ascomycota</taxon>
        <taxon>Pezizomycotina</taxon>
        <taxon>Eurotiomycetes</taxon>
        <taxon>Eurotiomycetidae</taxon>
        <taxon>Onygenales</taxon>
        <taxon>Onygenaceae</taxon>
        <taxon>Ophidiomyces</taxon>
    </lineage>
</organism>
<gene>
    <name evidence="1" type="ORF">LOY88_001728</name>
</gene>
<comment type="caution">
    <text evidence="1">The sequence shown here is derived from an EMBL/GenBank/DDBJ whole genome shotgun (WGS) entry which is preliminary data.</text>
</comment>
<dbReference type="EMBL" id="JALBCA010000019">
    <property type="protein sequence ID" value="KAI2390128.1"/>
    <property type="molecule type" value="Genomic_DNA"/>
</dbReference>
<proteinExistence type="predicted"/>
<reference evidence="1" key="1">
    <citation type="journal article" date="2022" name="bioRxiv">
        <title>Population genetic analysis of Ophidiomyces ophidiicola, the causative agent of snake fungal disease, indicates recent introductions to the USA.</title>
        <authorList>
            <person name="Ladner J.T."/>
            <person name="Palmer J.M."/>
            <person name="Ettinger C.L."/>
            <person name="Stajich J.E."/>
            <person name="Farrell T.M."/>
            <person name="Glorioso B.M."/>
            <person name="Lawson B."/>
            <person name="Price S.J."/>
            <person name="Stengle A.G."/>
            <person name="Grear D.A."/>
            <person name="Lorch J.M."/>
        </authorList>
    </citation>
    <scope>NUCLEOTIDE SEQUENCE</scope>
    <source>
        <strain evidence="1">NWHC 24266-5</strain>
    </source>
</reference>
<evidence type="ECO:0000313" key="1">
    <source>
        <dbReference type="EMBL" id="KAI2390128.1"/>
    </source>
</evidence>
<sequence>MPPCLIRKSLRQLFPNKLSNSPLPPQRISQRLFGIKSLYPPKTNRFNVGADIPILTSSPSAASERKANTLPLRSGALAIKKGMSAVFDPETGTRTPCTVLQLDRVQVISHKTRDKHGYFAVQVGSGWKHEGNVTKPMLGHFSANRVSPKRYIQEFRVKDEMGLLPVGEMINADWFQEGQFVDVRSNSRGMGFSGVMKRWGFGGQDRSHGVSLTHRSLGSTGPSQGGGSRVYPGKKMPGNMGNEQVTIQNLRVLKIDAEKGLLVVKGKEC</sequence>
<protein>
    <submittedName>
        <fullName evidence="1">Uncharacterized protein</fullName>
    </submittedName>
</protein>
<accession>A0ACB8V136</accession>